<evidence type="ECO:0000313" key="1">
    <source>
        <dbReference type="Proteomes" id="UP000504607"/>
    </source>
</evidence>
<dbReference type="GeneID" id="105035202"/>
<reference evidence="2" key="1">
    <citation type="submission" date="2025-08" db="UniProtKB">
        <authorList>
            <consortium name="RefSeq"/>
        </authorList>
    </citation>
    <scope>IDENTIFICATION</scope>
</reference>
<dbReference type="KEGG" id="egu:105035202"/>
<keyword evidence="1" id="KW-1185">Reference proteome</keyword>
<dbReference type="OrthoDB" id="2018625at2759"/>
<organism evidence="1 2">
    <name type="scientific">Elaeis guineensis var. tenera</name>
    <name type="common">Oil palm</name>
    <dbReference type="NCBI Taxonomy" id="51953"/>
    <lineage>
        <taxon>Eukaryota</taxon>
        <taxon>Viridiplantae</taxon>
        <taxon>Streptophyta</taxon>
        <taxon>Embryophyta</taxon>
        <taxon>Tracheophyta</taxon>
        <taxon>Spermatophyta</taxon>
        <taxon>Magnoliopsida</taxon>
        <taxon>Liliopsida</taxon>
        <taxon>Arecaceae</taxon>
        <taxon>Arecoideae</taxon>
        <taxon>Cocoseae</taxon>
        <taxon>Elaeidinae</taxon>
        <taxon>Elaeis</taxon>
    </lineage>
</organism>
<gene>
    <name evidence="2" type="primary">LOC105035202</name>
</gene>
<dbReference type="InParanoid" id="A0A6I9QGR7"/>
<sequence length="129" mass="14058">MEASSIPLSLVCLPQRRWVSANPNARLPRFSRSKCGVGHARAATRVHAMDGAADLGPTVELTWQVAVGALAGITPFVVAGIEFGKRIVAQRKCRLCRGSGLVLRNDFYVRCPGCGGFLPWQSWKRFFTG</sequence>
<dbReference type="AlphaFoldDB" id="A0A6I9QGR7"/>
<accession>A0A6I9QGR7</accession>
<dbReference type="PANTHER" id="PTHR36809:SF1">
    <property type="entry name" value="TRANSMEMBRANE PROTEIN"/>
    <property type="match status" value="1"/>
</dbReference>
<dbReference type="PANTHER" id="PTHR36809">
    <property type="entry name" value="TRANSMEMBRANE PROTEIN"/>
    <property type="match status" value="1"/>
</dbReference>
<protein>
    <submittedName>
        <fullName evidence="2">Uncharacterized protein LOC105035202 isoform X1</fullName>
    </submittedName>
</protein>
<dbReference type="Proteomes" id="UP000504607">
    <property type="component" value="Unplaced"/>
</dbReference>
<proteinExistence type="predicted"/>
<evidence type="ECO:0000313" key="2">
    <source>
        <dbReference type="RefSeq" id="XP_010908957.1"/>
    </source>
</evidence>
<dbReference type="RefSeq" id="XP_010908957.1">
    <property type="nucleotide sequence ID" value="XM_010910655.2"/>
</dbReference>
<name>A0A6I9QGR7_ELAGV</name>